<evidence type="ECO:0000256" key="3">
    <source>
        <dbReference type="ARBA" id="ARBA00022729"/>
    </source>
</evidence>
<reference evidence="7" key="2">
    <citation type="submission" date="2020-09" db="EMBL/GenBank/DDBJ databases">
        <authorList>
            <person name="Sun Q."/>
            <person name="Zhou Y."/>
        </authorList>
    </citation>
    <scope>NUCLEOTIDE SEQUENCE</scope>
    <source>
        <strain evidence="7">CGMCC 1.15758</strain>
    </source>
</reference>
<protein>
    <recommendedName>
        <fullName evidence="9">Chitin-binding protein</fullName>
    </recommendedName>
</protein>
<keyword evidence="2" id="KW-0147">Chitin-binding</keyword>
<feature type="signal peptide" evidence="4">
    <location>
        <begin position="1"/>
        <end position="21"/>
    </location>
</feature>
<dbReference type="Pfam" id="PF18416">
    <property type="entry name" value="GbpA_2"/>
    <property type="match status" value="1"/>
</dbReference>
<evidence type="ECO:0008006" key="9">
    <source>
        <dbReference type="Google" id="ProtNLM"/>
    </source>
</evidence>
<accession>A0A8J3E6K8</accession>
<keyword evidence="1" id="KW-0964">Secreted</keyword>
<dbReference type="GO" id="GO:0008061">
    <property type="term" value="F:chitin binding"/>
    <property type="evidence" value="ECO:0007669"/>
    <property type="project" value="UniProtKB-KW"/>
</dbReference>
<gene>
    <name evidence="7" type="ORF">GCM10010995_03550</name>
</gene>
<evidence type="ECO:0000313" key="7">
    <source>
        <dbReference type="EMBL" id="GGF89523.1"/>
    </source>
</evidence>
<dbReference type="OrthoDB" id="3675244at2"/>
<dbReference type="CDD" id="cd21177">
    <property type="entry name" value="LPMO_AA10"/>
    <property type="match status" value="1"/>
</dbReference>
<comment type="caution">
    <text evidence="7">The sequence shown here is derived from an EMBL/GenBank/DDBJ whole genome shotgun (WGS) entry which is preliminary data.</text>
</comment>
<dbReference type="InterPro" id="IPR041029">
    <property type="entry name" value="GbpA_2"/>
</dbReference>
<dbReference type="Pfam" id="PF03067">
    <property type="entry name" value="LPMO_10"/>
    <property type="match status" value="1"/>
</dbReference>
<reference evidence="7" key="1">
    <citation type="journal article" date="2014" name="Int. J. Syst. Evol. Microbiol.">
        <title>Complete genome sequence of Corynebacterium casei LMG S-19264T (=DSM 44701T), isolated from a smear-ripened cheese.</title>
        <authorList>
            <consortium name="US DOE Joint Genome Institute (JGI-PGF)"/>
            <person name="Walter F."/>
            <person name="Albersmeier A."/>
            <person name="Kalinowski J."/>
            <person name="Ruckert C."/>
        </authorList>
    </citation>
    <scope>NUCLEOTIDE SEQUENCE</scope>
    <source>
        <strain evidence="7">CGMCC 1.15758</strain>
    </source>
</reference>
<sequence length="556" mass="61629">MKLRSIFLVSSLLLSSGAVFGHGALSFPDSRQWLCSGGATPNNGVWWNGHNGADVCSVDLHGEGINQVITDWSGVAQGAAAGWSNDSAYFNDPRSAHIAIMGGRDAPICSANLDKYRSLEDDQWTIDQGDNRYPVKLEAGENQFTYAVTAPHKTYGKGYIDIYITRDDWQMNKALTWNDLEEKPICHHVPVTSESPLQSPGLGGFESFSCTVPESKAGQHIIYAVWQRDDSAEAFYSCSDVVVGSDIPTPPEDIVWQKVKNVSGESILPSLDVKPEDTVTVDVCTVNAHSQCYTASYQPKSGNDAKLWQQKLAQQFNQNHDHKDVRIGVLSRDGKDIETNLPSGYSVYQTKISPVNYHWRIEHHAVMPEPIESVWTPLAGKEGSTVFGAQSESHYKQNDQLNFRLWRSDVFDSGRLGGYEEVIEVPMVIDHLATWKSQYIAKLNNELQPFGVVIGVLQDDDTVKPVEGGVNMVYINTEIEQSNHIEYTWLLENKGQVSPEPTPDLPEWSSAIGSYHIGSKVIRNGVTYTCTGHEGWCNQNAYDPAGIFGHGTWTKD</sequence>
<evidence type="ECO:0000259" key="6">
    <source>
        <dbReference type="Pfam" id="PF18416"/>
    </source>
</evidence>
<dbReference type="Gene3D" id="3.30.70.2150">
    <property type="match status" value="1"/>
</dbReference>
<dbReference type="SUPFAM" id="SSF81296">
    <property type="entry name" value="E set domains"/>
    <property type="match status" value="1"/>
</dbReference>
<dbReference type="Gene3D" id="2.70.50.50">
    <property type="entry name" value="chitin-binding protein cbp21"/>
    <property type="match status" value="1"/>
</dbReference>
<evidence type="ECO:0000256" key="4">
    <source>
        <dbReference type="SAM" id="SignalP"/>
    </source>
</evidence>
<dbReference type="InterPro" id="IPR014756">
    <property type="entry name" value="Ig_E-set"/>
</dbReference>
<dbReference type="Proteomes" id="UP000636949">
    <property type="component" value="Unassembled WGS sequence"/>
</dbReference>
<organism evidence="7 8">
    <name type="scientific">Cysteiniphilum litorale</name>
    <dbReference type="NCBI Taxonomy" id="2056700"/>
    <lineage>
        <taxon>Bacteria</taxon>
        <taxon>Pseudomonadati</taxon>
        <taxon>Pseudomonadota</taxon>
        <taxon>Gammaproteobacteria</taxon>
        <taxon>Thiotrichales</taxon>
        <taxon>Fastidiosibacteraceae</taxon>
        <taxon>Cysteiniphilum</taxon>
    </lineage>
</organism>
<evidence type="ECO:0000256" key="2">
    <source>
        <dbReference type="ARBA" id="ARBA00022669"/>
    </source>
</evidence>
<dbReference type="InterPro" id="IPR051024">
    <property type="entry name" value="GlcNAc_Chitin_IntDeg"/>
</dbReference>
<feature type="domain" description="Chitin-binding type-4" evidence="5">
    <location>
        <begin position="22"/>
        <end position="241"/>
    </location>
</feature>
<dbReference type="RefSeq" id="WP_117001454.1">
    <property type="nucleotide sequence ID" value="NZ_BMJS01000002.1"/>
</dbReference>
<name>A0A8J3E6K8_9GAMM</name>
<evidence type="ECO:0000259" key="5">
    <source>
        <dbReference type="Pfam" id="PF03067"/>
    </source>
</evidence>
<evidence type="ECO:0000256" key="1">
    <source>
        <dbReference type="ARBA" id="ARBA00022525"/>
    </source>
</evidence>
<dbReference type="PANTHER" id="PTHR34823">
    <property type="entry name" value="GLCNAC-BINDING PROTEIN A"/>
    <property type="match status" value="1"/>
</dbReference>
<proteinExistence type="predicted"/>
<dbReference type="PANTHER" id="PTHR34823:SF1">
    <property type="entry name" value="CHITIN-BINDING TYPE-4 DOMAIN-CONTAINING PROTEIN"/>
    <property type="match status" value="1"/>
</dbReference>
<feature type="domain" description="N-acetylglucosamine binding protein A" evidence="6">
    <location>
        <begin position="265"/>
        <end position="338"/>
    </location>
</feature>
<dbReference type="AlphaFoldDB" id="A0A8J3E6K8"/>
<feature type="chain" id="PRO_5035306063" description="Chitin-binding protein" evidence="4">
    <location>
        <begin position="22"/>
        <end position="556"/>
    </location>
</feature>
<keyword evidence="3 4" id="KW-0732">Signal</keyword>
<dbReference type="EMBL" id="BMJS01000002">
    <property type="protein sequence ID" value="GGF89523.1"/>
    <property type="molecule type" value="Genomic_DNA"/>
</dbReference>
<dbReference type="InterPro" id="IPR004302">
    <property type="entry name" value="Cellulose/chitin-bd_N"/>
</dbReference>
<evidence type="ECO:0000313" key="8">
    <source>
        <dbReference type="Proteomes" id="UP000636949"/>
    </source>
</evidence>
<keyword evidence="8" id="KW-1185">Reference proteome</keyword>